<keyword evidence="3" id="KW-1185">Reference proteome</keyword>
<evidence type="ECO:0000313" key="3">
    <source>
        <dbReference type="Proteomes" id="UP000694915"/>
    </source>
</evidence>
<dbReference type="RefSeq" id="XP_005358588.3">
    <property type="nucleotide sequence ID" value="XM_005358531.3"/>
</dbReference>
<dbReference type="PANTHER" id="PTHR45418">
    <property type="entry name" value="CANCER/TESTIS ANTIGEN 55"/>
    <property type="match status" value="1"/>
</dbReference>
<name>A0ABM0L466_MICOH</name>
<sequence>MRVTSVTQGNIYISKETSIPAQLFSGEFMPYQGDLLLIDYSSKPGNSKMNIHTVSPLNFQRISKVCVTSINGRTGVVDDFIFFTLDSLHTLPGYIPALTDIVNVVVVDSIQSQYTYRVVAMFPVKMLY</sequence>
<accession>A0ABM0L466</accession>
<protein>
    <submittedName>
        <fullName evidence="4">Cancer/testis antigen 55-like</fullName>
    </submittedName>
</protein>
<dbReference type="Proteomes" id="UP000694915">
    <property type="component" value="Chromosome X"/>
</dbReference>
<organism evidence="3 4">
    <name type="scientific">Microtus ochrogaster</name>
    <name type="common">Prairie vole</name>
    <dbReference type="NCBI Taxonomy" id="79684"/>
    <lineage>
        <taxon>Eukaryota</taxon>
        <taxon>Metazoa</taxon>
        <taxon>Chordata</taxon>
        <taxon>Craniata</taxon>
        <taxon>Vertebrata</taxon>
        <taxon>Euteleostomi</taxon>
        <taxon>Mammalia</taxon>
        <taxon>Eutheria</taxon>
        <taxon>Euarchontoglires</taxon>
        <taxon>Glires</taxon>
        <taxon>Rodentia</taxon>
        <taxon>Myomorpha</taxon>
        <taxon>Muroidea</taxon>
        <taxon>Cricetidae</taxon>
        <taxon>Arvicolinae</taxon>
        <taxon>Microtus</taxon>
    </lineage>
</organism>
<reference evidence="4" key="1">
    <citation type="submission" date="2025-08" db="UniProtKB">
        <authorList>
            <consortium name="RefSeq"/>
        </authorList>
    </citation>
    <scope>IDENTIFICATION</scope>
</reference>
<keyword evidence="2" id="KW-0963">Cytoplasm</keyword>
<comment type="subcellular location">
    <subcellularLocation>
        <location evidence="1">Cytoplasm</location>
    </subcellularLocation>
</comment>
<dbReference type="GeneID" id="101995462"/>
<evidence type="ECO:0000313" key="4">
    <source>
        <dbReference type="RefSeq" id="XP_005358588.3"/>
    </source>
</evidence>
<proteinExistence type="predicted"/>
<evidence type="ECO:0000256" key="2">
    <source>
        <dbReference type="ARBA" id="ARBA00022490"/>
    </source>
</evidence>
<gene>
    <name evidence="4" type="primary">LOC101995462</name>
</gene>
<evidence type="ECO:0000256" key="1">
    <source>
        <dbReference type="ARBA" id="ARBA00004496"/>
    </source>
</evidence>
<dbReference type="PANTHER" id="PTHR45418:SF5">
    <property type="entry name" value="BRCA2-INTERACTING PROTEIN-LIKE-RELATED"/>
    <property type="match status" value="1"/>
</dbReference>